<accession>A0A087TEM6</accession>
<evidence type="ECO:0000313" key="2">
    <source>
        <dbReference type="Proteomes" id="UP000054359"/>
    </source>
</evidence>
<dbReference type="AlphaFoldDB" id="A0A087TEM6"/>
<organism evidence="1 2">
    <name type="scientific">Stegodyphus mimosarum</name>
    <name type="common">African social velvet spider</name>
    <dbReference type="NCBI Taxonomy" id="407821"/>
    <lineage>
        <taxon>Eukaryota</taxon>
        <taxon>Metazoa</taxon>
        <taxon>Ecdysozoa</taxon>
        <taxon>Arthropoda</taxon>
        <taxon>Chelicerata</taxon>
        <taxon>Arachnida</taxon>
        <taxon>Araneae</taxon>
        <taxon>Araneomorphae</taxon>
        <taxon>Entelegynae</taxon>
        <taxon>Eresoidea</taxon>
        <taxon>Eresidae</taxon>
        <taxon>Stegodyphus</taxon>
    </lineage>
</organism>
<dbReference type="EMBL" id="KK114870">
    <property type="protein sequence ID" value="KFM63565.1"/>
    <property type="molecule type" value="Genomic_DNA"/>
</dbReference>
<dbReference type="Proteomes" id="UP000054359">
    <property type="component" value="Unassembled WGS sequence"/>
</dbReference>
<name>A0A087TEM6_STEMI</name>
<keyword evidence="2" id="KW-1185">Reference proteome</keyword>
<feature type="non-terminal residue" evidence="1">
    <location>
        <position position="50"/>
    </location>
</feature>
<gene>
    <name evidence="1" type="ORF">X975_02746</name>
</gene>
<proteinExistence type="predicted"/>
<protein>
    <submittedName>
        <fullName evidence="1">Uncharacterized protein</fullName>
    </submittedName>
</protein>
<sequence>MILNILRYGSLTVQIKESQYQGPANKKVIKHNIMRKISTPCHHYTKLAFL</sequence>
<reference evidence="1 2" key="1">
    <citation type="submission" date="2013-11" db="EMBL/GenBank/DDBJ databases">
        <title>Genome sequencing of Stegodyphus mimosarum.</title>
        <authorList>
            <person name="Bechsgaard J."/>
        </authorList>
    </citation>
    <scope>NUCLEOTIDE SEQUENCE [LARGE SCALE GENOMIC DNA]</scope>
</reference>
<evidence type="ECO:0000313" key="1">
    <source>
        <dbReference type="EMBL" id="KFM63565.1"/>
    </source>
</evidence>